<keyword evidence="2" id="KW-1185">Reference proteome</keyword>
<dbReference type="InterPro" id="IPR029069">
    <property type="entry name" value="HotDog_dom_sf"/>
</dbReference>
<reference evidence="1 2" key="1">
    <citation type="submission" date="2015-07" db="EMBL/GenBank/DDBJ databases">
        <title>Draft genome sequence of the Amantichitinum ursilacus IGB-41, a new chitin-degrading bacterium.</title>
        <authorList>
            <person name="Kirstahler P."/>
            <person name="Guenther M."/>
            <person name="Grumaz C."/>
            <person name="Rupp S."/>
            <person name="Zibek S."/>
            <person name="Sohn K."/>
        </authorList>
    </citation>
    <scope>NUCLEOTIDE SEQUENCE [LARGE SCALE GENOMIC DNA]</scope>
    <source>
        <strain evidence="1 2">IGB-41</strain>
    </source>
</reference>
<evidence type="ECO:0000313" key="2">
    <source>
        <dbReference type="Proteomes" id="UP000037939"/>
    </source>
</evidence>
<dbReference type="STRING" id="857265.WG78_13260"/>
<dbReference type="SUPFAM" id="SSF54637">
    <property type="entry name" value="Thioesterase/thiol ester dehydrase-isomerase"/>
    <property type="match status" value="1"/>
</dbReference>
<organism evidence="1 2">
    <name type="scientific">Amantichitinum ursilacus</name>
    <dbReference type="NCBI Taxonomy" id="857265"/>
    <lineage>
        <taxon>Bacteria</taxon>
        <taxon>Pseudomonadati</taxon>
        <taxon>Pseudomonadota</taxon>
        <taxon>Betaproteobacteria</taxon>
        <taxon>Neisseriales</taxon>
        <taxon>Chitinibacteraceae</taxon>
        <taxon>Amantichitinum</taxon>
    </lineage>
</organism>
<comment type="caution">
    <text evidence="1">The sequence shown here is derived from an EMBL/GenBank/DDBJ whole genome shotgun (WGS) entry which is preliminary data.</text>
</comment>
<dbReference type="Pfam" id="PF14539">
    <property type="entry name" value="DUF4442"/>
    <property type="match status" value="1"/>
</dbReference>
<dbReference type="Proteomes" id="UP000037939">
    <property type="component" value="Unassembled WGS sequence"/>
</dbReference>
<dbReference type="Gene3D" id="3.10.129.10">
    <property type="entry name" value="Hotdog Thioesterase"/>
    <property type="match status" value="1"/>
</dbReference>
<evidence type="ECO:0008006" key="3">
    <source>
        <dbReference type="Google" id="ProtNLM"/>
    </source>
</evidence>
<proteinExistence type="predicted"/>
<gene>
    <name evidence="1" type="ORF">WG78_13260</name>
</gene>
<accession>A0A0N0GN11</accession>
<dbReference type="OrthoDB" id="9814774at2"/>
<sequence length="157" mass="18488">MHLFLWRFLINLWPPFLFAGIRCTHVAKDFRRIDVAMRSYWLNLNIMRTHFGGSLYAMTDPWYMAMLMQIMGRDYYVWDRRAEIDFEAPGRGTVRATFTLNQAQIDAIRAATADGDKHLAEFDVEIFDAQQKRVALVKKTVYVRKKPQHRVAKDSVQ</sequence>
<dbReference type="AlphaFoldDB" id="A0A0N0GN11"/>
<protein>
    <recommendedName>
        <fullName evidence="3">Tetrameric acyl-CoA thioesterase</fullName>
    </recommendedName>
</protein>
<dbReference type="InterPro" id="IPR027961">
    <property type="entry name" value="DUF4442"/>
</dbReference>
<dbReference type="EMBL" id="LAQT01000010">
    <property type="protein sequence ID" value="KPC52030.1"/>
    <property type="molecule type" value="Genomic_DNA"/>
</dbReference>
<name>A0A0N0GN11_9NEIS</name>
<evidence type="ECO:0000313" key="1">
    <source>
        <dbReference type="EMBL" id="KPC52030.1"/>
    </source>
</evidence>
<dbReference type="PATRIC" id="fig|857265.3.peg.2730"/>
<dbReference type="RefSeq" id="WP_053938303.1">
    <property type="nucleotide sequence ID" value="NZ_LAQT01000010.1"/>
</dbReference>